<evidence type="ECO:0000313" key="3">
    <source>
        <dbReference type="Proteomes" id="UP001651158"/>
    </source>
</evidence>
<proteinExistence type="predicted"/>
<organism evidence="2 3">
    <name type="scientific">Taenia crassiceps</name>
    <dbReference type="NCBI Taxonomy" id="6207"/>
    <lineage>
        <taxon>Eukaryota</taxon>
        <taxon>Metazoa</taxon>
        <taxon>Spiralia</taxon>
        <taxon>Lophotrochozoa</taxon>
        <taxon>Platyhelminthes</taxon>
        <taxon>Cestoda</taxon>
        <taxon>Eucestoda</taxon>
        <taxon>Cyclophyllidea</taxon>
        <taxon>Taeniidae</taxon>
        <taxon>Taenia</taxon>
    </lineage>
</organism>
<reference evidence="2 3" key="1">
    <citation type="journal article" date="2022" name="Front. Cell. Infect. Microbiol.">
        <title>The Genomes of Two Strains of Taenia crassiceps the Animal Model for the Study of Human Cysticercosis.</title>
        <authorList>
            <person name="Bobes R.J."/>
            <person name="Estrada K."/>
            <person name="Rios-Valencia D.G."/>
            <person name="Calderon-Gallegos A."/>
            <person name="de la Torre P."/>
            <person name="Carrero J.C."/>
            <person name="Sanchez-Flores A."/>
            <person name="Laclette J.P."/>
        </authorList>
    </citation>
    <scope>NUCLEOTIDE SEQUENCE [LARGE SCALE GENOMIC DNA]</scope>
    <source>
        <strain evidence="2">WFUcys</strain>
    </source>
</reference>
<dbReference type="EMBL" id="JAKROA010000001">
    <property type="protein sequence ID" value="KAL5112665.1"/>
    <property type="molecule type" value="Genomic_DNA"/>
</dbReference>
<evidence type="ECO:0000256" key="1">
    <source>
        <dbReference type="SAM" id="SignalP"/>
    </source>
</evidence>
<comment type="caution">
    <text evidence="2">The sequence shown here is derived from an EMBL/GenBank/DDBJ whole genome shotgun (WGS) entry which is preliminary data.</text>
</comment>
<dbReference type="Gene3D" id="3.10.120.10">
    <property type="entry name" value="Cytochrome b5-like heme/steroid binding domain"/>
    <property type="match status" value="1"/>
</dbReference>
<dbReference type="InterPro" id="IPR036400">
    <property type="entry name" value="Cyt_B5-like_heme/steroid_sf"/>
</dbReference>
<evidence type="ECO:0000313" key="2">
    <source>
        <dbReference type="EMBL" id="KAL5112665.1"/>
    </source>
</evidence>
<gene>
    <name evidence="2" type="ORF">TcWFU_008157</name>
</gene>
<name>A0ABR4QSY8_9CEST</name>
<dbReference type="SUPFAM" id="SSF55856">
    <property type="entry name" value="Cytochrome b5-like heme/steroid binding domain"/>
    <property type="match status" value="1"/>
</dbReference>
<keyword evidence="1" id="KW-0732">Signal</keyword>
<evidence type="ECO:0008006" key="4">
    <source>
        <dbReference type="Google" id="ProtNLM"/>
    </source>
</evidence>
<dbReference type="PANTHER" id="PTHR10281:SF76">
    <property type="entry name" value="CALCUTTA CUP-RELATED"/>
    <property type="match status" value="1"/>
</dbReference>
<feature type="chain" id="PRO_5047326228" description="Cytochrome b5 heme-binding domain-containing protein" evidence="1">
    <location>
        <begin position="31"/>
        <end position="300"/>
    </location>
</feature>
<sequence length="300" mass="34282">MRKFGVLFTLFLAILVSRWWPDHRIHFTHAWETVRLHILDGINALTDANSRFLAPLFRLFRFKSVDYTSTDENDGTFKLPRCLRNPTALERLEKYKHLAVLGHVFDVSSNQQIYGPNGIYAFLTGRDATRMLVSEGMKDSGLEAYALDGLTSAQLYELGDWLKLYNRKYPCVGYIPSVYRSPMGDASDLLTELLEAWNRQSPEGLDFSEVLPPCNSFFDGRMLRLTCNSYNSDTSEELYPRQLLEPEKAKMRCACVPKSHLTHPRLRLYPGCSDIADHCLVKIDDPESVWTSTLASIEAI</sequence>
<dbReference type="PANTHER" id="PTHR10281">
    <property type="entry name" value="MEMBRANE-ASSOCIATED PROGESTERONE RECEPTOR COMPONENT-RELATED"/>
    <property type="match status" value="1"/>
</dbReference>
<keyword evidence="3" id="KW-1185">Reference proteome</keyword>
<feature type="signal peptide" evidence="1">
    <location>
        <begin position="1"/>
        <end position="30"/>
    </location>
</feature>
<dbReference type="InterPro" id="IPR050577">
    <property type="entry name" value="MAPR/NEUFC/NENF-like"/>
</dbReference>
<accession>A0ABR4QSY8</accession>
<protein>
    <recommendedName>
        <fullName evidence="4">Cytochrome b5 heme-binding domain-containing protein</fullName>
    </recommendedName>
</protein>
<dbReference type="Proteomes" id="UP001651158">
    <property type="component" value="Unassembled WGS sequence"/>
</dbReference>